<evidence type="ECO:0000313" key="2">
    <source>
        <dbReference type="Proteomes" id="UP000027451"/>
    </source>
</evidence>
<name>A0A656QMX5_9BURK</name>
<organism evidence="1 2">
    <name type="scientific">Caballeronia zhejiangensis</name>
    <dbReference type="NCBI Taxonomy" id="871203"/>
    <lineage>
        <taxon>Bacteria</taxon>
        <taxon>Pseudomonadati</taxon>
        <taxon>Pseudomonadota</taxon>
        <taxon>Betaproteobacteria</taxon>
        <taxon>Burkholderiales</taxon>
        <taxon>Burkholderiaceae</taxon>
        <taxon>Caballeronia</taxon>
    </lineage>
</organism>
<keyword evidence="2" id="KW-1185">Reference proteome</keyword>
<dbReference type="EMBL" id="JFHD01000005">
    <property type="protein sequence ID" value="KDR31537.1"/>
    <property type="molecule type" value="Genomic_DNA"/>
</dbReference>
<dbReference type="Pfam" id="PF03837">
    <property type="entry name" value="RecT"/>
    <property type="match status" value="1"/>
</dbReference>
<dbReference type="RefSeq" id="WP_051996452.1">
    <property type="nucleotide sequence ID" value="NZ_JFHD01000005.1"/>
</dbReference>
<protein>
    <submittedName>
        <fullName evidence="1">Enterohemolysin</fullName>
    </submittedName>
</protein>
<evidence type="ECO:0000313" key="1">
    <source>
        <dbReference type="EMBL" id="KDR31537.1"/>
    </source>
</evidence>
<dbReference type="GO" id="GO:0006259">
    <property type="term" value="P:DNA metabolic process"/>
    <property type="evidence" value="ECO:0007669"/>
    <property type="project" value="InterPro"/>
</dbReference>
<comment type="caution">
    <text evidence="1">The sequence shown here is derived from an EMBL/GenBank/DDBJ whole genome shotgun (WGS) entry which is preliminary data.</text>
</comment>
<dbReference type="GO" id="GO:0003677">
    <property type="term" value="F:DNA binding"/>
    <property type="evidence" value="ECO:0007669"/>
    <property type="project" value="InterPro"/>
</dbReference>
<dbReference type="InterPro" id="IPR018330">
    <property type="entry name" value="RecT_fam"/>
</dbReference>
<sequence length="214" mass="24032">MNAIDTLDGPRTLARFELTPDTLGYIERFASIMATAGETIPGQYRNNPGNCAAVTIQALIWGMNPFALAAKTHFVGGSIGYEAQAIIAAVNNSGRLSVRLDWEWFGAWESIIGKFEERESRKKMNEHGEPLKYRVPAWRVEDEDGLGVRCFATLKGEDKPRELVIYMKQARVRNSTLWADDPKQQIAYLSAKRWSRLFTPEVVLGIRTPDELAA</sequence>
<proteinExistence type="predicted"/>
<gene>
    <name evidence="1" type="ORF">BG60_28970</name>
</gene>
<reference evidence="1 2" key="1">
    <citation type="submission" date="2014-03" db="EMBL/GenBank/DDBJ databases">
        <title>Draft Genome Sequences of Four Burkholderia Strains.</title>
        <authorList>
            <person name="Liu X.Y."/>
            <person name="Li C.X."/>
            <person name="Xu J.H."/>
        </authorList>
    </citation>
    <scope>NUCLEOTIDE SEQUENCE [LARGE SCALE GENOMIC DNA]</scope>
    <source>
        <strain evidence="1 2">OP-1</strain>
    </source>
</reference>
<accession>A0A656QMX5</accession>
<dbReference type="Proteomes" id="UP000027451">
    <property type="component" value="Unassembled WGS sequence"/>
</dbReference>
<dbReference type="AlphaFoldDB" id="A0A656QMX5"/>